<organism evidence="2 3">
    <name type="scientific">Paenibacillus albilobatus</name>
    <dbReference type="NCBI Taxonomy" id="2716884"/>
    <lineage>
        <taxon>Bacteria</taxon>
        <taxon>Bacillati</taxon>
        <taxon>Bacillota</taxon>
        <taxon>Bacilli</taxon>
        <taxon>Bacillales</taxon>
        <taxon>Paenibacillaceae</taxon>
        <taxon>Paenibacillus</taxon>
    </lineage>
</organism>
<dbReference type="RefSeq" id="WP_160043018.1">
    <property type="nucleotide sequence ID" value="NZ_BORQ01000005.1"/>
</dbReference>
<proteinExistence type="predicted"/>
<sequence>MNKIARVAGALFLVSSGTYLIGDGLLNPVLNRPDFLANLYPDRINVVSGSLLELINAMAVVGIAVLLFPILKKHNEAFALGYFGARIIESVLLTISAMGPLVLIALSKNYISVGTAKGSYFETTGKLLIEAQSVLFQTAMIVLGLGSLLLCHVLYRSRLVPRLLSVIGFIGYAALLASGCLRILGQEIGSVLYVPGAIFEIVFPVWIIVKGFRLHNEEA</sequence>
<keyword evidence="1" id="KW-0472">Membrane</keyword>
<reference evidence="2" key="1">
    <citation type="submission" date="2021-03" db="EMBL/GenBank/DDBJ databases">
        <title>Antimicrobial resistance genes in bacteria isolated from Japanese honey, and their potential for conferring macrolide and lincosamide resistance in the American foulbrood pathogen Paenibacillus larvae.</title>
        <authorList>
            <person name="Okamoto M."/>
            <person name="Kumagai M."/>
            <person name="Kanamori H."/>
            <person name="Takamatsu D."/>
        </authorList>
    </citation>
    <scope>NUCLEOTIDE SEQUENCE</scope>
    <source>
        <strain evidence="2">J2TS6</strain>
    </source>
</reference>
<dbReference type="InterPro" id="IPR025495">
    <property type="entry name" value="DUF4386"/>
</dbReference>
<feature type="transmembrane region" description="Helical" evidence="1">
    <location>
        <begin position="163"/>
        <end position="184"/>
    </location>
</feature>
<keyword evidence="1" id="KW-0812">Transmembrane</keyword>
<feature type="transmembrane region" description="Helical" evidence="1">
    <location>
        <begin position="46"/>
        <end position="71"/>
    </location>
</feature>
<dbReference type="Pfam" id="PF14329">
    <property type="entry name" value="DUF4386"/>
    <property type="match status" value="1"/>
</dbReference>
<comment type="caution">
    <text evidence="2">The sequence shown here is derived from an EMBL/GenBank/DDBJ whole genome shotgun (WGS) entry which is preliminary data.</text>
</comment>
<evidence type="ECO:0008006" key="4">
    <source>
        <dbReference type="Google" id="ProtNLM"/>
    </source>
</evidence>
<keyword evidence="1" id="KW-1133">Transmembrane helix</keyword>
<evidence type="ECO:0000313" key="3">
    <source>
        <dbReference type="Proteomes" id="UP000679779"/>
    </source>
</evidence>
<dbReference type="AlphaFoldDB" id="A0A919XIK1"/>
<accession>A0A919XIK1</accession>
<keyword evidence="3" id="KW-1185">Reference proteome</keyword>
<gene>
    <name evidence="2" type="ORF">J2TS6_39770</name>
</gene>
<feature type="transmembrane region" description="Helical" evidence="1">
    <location>
        <begin position="190"/>
        <end position="209"/>
    </location>
</feature>
<protein>
    <recommendedName>
        <fullName evidence="4">DUF4386 domain-containing protein</fullName>
    </recommendedName>
</protein>
<dbReference type="Proteomes" id="UP000679779">
    <property type="component" value="Unassembled WGS sequence"/>
</dbReference>
<feature type="transmembrane region" description="Helical" evidence="1">
    <location>
        <begin position="91"/>
        <end position="111"/>
    </location>
</feature>
<name>A0A919XIK1_9BACL</name>
<feature type="transmembrane region" description="Helical" evidence="1">
    <location>
        <begin position="131"/>
        <end position="151"/>
    </location>
</feature>
<dbReference type="EMBL" id="BORQ01000005">
    <property type="protein sequence ID" value="GIO32836.1"/>
    <property type="molecule type" value="Genomic_DNA"/>
</dbReference>
<evidence type="ECO:0000256" key="1">
    <source>
        <dbReference type="SAM" id="Phobius"/>
    </source>
</evidence>
<evidence type="ECO:0000313" key="2">
    <source>
        <dbReference type="EMBL" id="GIO32836.1"/>
    </source>
</evidence>